<accession>A0A0P1B6F6</accession>
<reference evidence="2" key="1">
    <citation type="submission" date="2014-09" db="EMBL/GenBank/DDBJ databases">
        <authorList>
            <person name="Sharma Rahul"/>
            <person name="Thines Marco"/>
        </authorList>
    </citation>
    <scope>NUCLEOTIDE SEQUENCE [LARGE SCALE GENOMIC DNA]</scope>
</reference>
<sequence>MFEDKTDLEIDESLKAWLRDIQLHRNMKDNPTVIDLKKVLKLLVDRFSAPVQEPLSKMSNYQLDPRRQIVKLFGKLRADVQLNSLARDVLRIMVLDSAYKTLVFNEWTQNLNRPENMLTFFIGSDFTKFLHNPLFIAWLNYVDWYWAKSKEQRLDRYITFIHLLQDYLNRNTIDDMLDSSTFIAVFPLNAGDEFEKEMQDAWKIRQVVPYNVDFNNMETYQKNCERSYLQIMTSRSGYFITSIPTDIMLYLTTTNCSTF</sequence>
<dbReference type="GeneID" id="36402602"/>
<proteinExistence type="predicted"/>
<dbReference type="Proteomes" id="UP000054928">
    <property type="component" value="Unassembled WGS sequence"/>
</dbReference>
<protein>
    <submittedName>
        <fullName evidence="1">Uncharacterized protein</fullName>
    </submittedName>
</protein>
<dbReference type="RefSeq" id="XP_024586173.1">
    <property type="nucleotide sequence ID" value="XM_024721033.1"/>
</dbReference>
<organism evidence="1 2">
    <name type="scientific">Plasmopara halstedii</name>
    <name type="common">Downy mildew of sunflower</name>
    <dbReference type="NCBI Taxonomy" id="4781"/>
    <lineage>
        <taxon>Eukaryota</taxon>
        <taxon>Sar</taxon>
        <taxon>Stramenopiles</taxon>
        <taxon>Oomycota</taxon>
        <taxon>Peronosporomycetes</taxon>
        <taxon>Peronosporales</taxon>
        <taxon>Peronosporaceae</taxon>
        <taxon>Plasmopara</taxon>
    </lineage>
</organism>
<dbReference type="AlphaFoldDB" id="A0A0P1B6F6"/>
<evidence type="ECO:0000313" key="1">
    <source>
        <dbReference type="EMBL" id="CEG49804.1"/>
    </source>
</evidence>
<dbReference type="EMBL" id="CCYD01003092">
    <property type="protein sequence ID" value="CEG49804.1"/>
    <property type="molecule type" value="Genomic_DNA"/>
</dbReference>
<name>A0A0P1B6F6_PLAHL</name>
<evidence type="ECO:0000313" key="2">
    <source>
        <dbReference type="Proteomes" id="UP000054928"/>
    </source>
</evidence>
<keyword evidence="2" id="KW-1185">Reference proteome</keyword>